<proteinExistence type="predicted"/>
<accession>A0A918L4A2</accession>
<comment type="caution">
    <text evidence="1">The sequence shown here is derived from an EMBL/GenBank/DDBJ whole genome shotgun (WGS) entry which is preliminary data.</text>
</comment>
<reference evidence="1" key="2">
    <citation type="submission" date="2020-09" db="EMBL/GenBank/DDBJ databases">
        <authorList>
            <person name="Sun Q."/>
            <person name="Ohkuma M."/>
        </authorList>
    </citation>
    <scope>NUCLEOTIDE SEQUENCE</scope>
    <source>
        <strain evidence="1">JCM 4386</strain>
    </source>
</reference>
<dbReference type="AlphaFoldDB" id="A0A918L4A2"/>
<gene>
    <name evidence="1" type="ORF">GCM10010269_41220</name>
</gene>
<evidence type="ECO:0000313" key="2">
    <source>
        <dbReference type="Proteomes" id="UP000606194"/>
    </source>
</evidence>
<dbReference type="EMBL" id="BMTL01000016">
    <property type="protein sequence ID" value="GGR98070.1"/>
    <property type="molecule type" value="Genomic_DNA"/>
</dbReference>
<sequence>MLVGQFQHGGGPHRTGEVQVQMGFRQFRDITYALHPGILPYAGVVRVADSPNVVLLAHGSGPPPEGDGPFAPLA</sequence>
<protein>
    <submittedName>
        <fullName evidence="1">Uncharacterized protein</fullName>
    </submittedName>
</protein>
<evidence type="ECO:0000313" key="1">
    <source>
        <dbReference type="EMBL" id="GGR98070.1"/>
    </source>
</evidence>
<reference evidence="1" key="1">
    <citation type="journal article" date="2014" name="Int. J. Syst. Evol. Microbiol.">
        <title>Complete genome sequence of Corynebacterium casei LMG S-19264T (=DSM 44701T), isolated from a smear-ripened cheese.</title>
        <authorList>
            <consortium name="US DOE Joint Genome Institute (JGI-PGF)"/>
            <person name="Walter F."/>
            <person name="Albersmeier A."/>
            <person name="Kalinowski J."/>
            <person name="Ruckert C."/>
        </authorList>
    </citation>
    <scope>NUCLEOTIDE SEQUENCE</scope>
    <source>
        <strain evidence="1">JCM 4386</strain>
    </source>
</reference>
<organism evidence="1 2">
    <name type="scientific">Streptomyces humidus</name>
    <dbReference type="NCBI Taxonomy" id="52259"/>
    <lineage>
        <taxon>Bacteria</taxon>
        <taxon>Bacillati</taxon>
        <taxon>Actinomycetota</taxon>
        <taxon>Actinomycetes</taxon>
        <taxon>Kitasatosporales</taxon>
        <taxon>Streptomycetaceae</taxon>
        <taxon>Streptomyces</taxon>
    </lineage>
</organism>
<keyword evidence="2" id="KW-1185">Reference proteome</keyword>
<name>A0A918L4A2_9ACTN</name>
<dbReference type="Proteomes" id="UP000606194">
    <property type="component" value="Unassembled WGS sequence"/>
</dbReference>